<sequence length="177" mass="18418">MMLRSTVMATVLFGLVACGQPGVVPYQAPATDARVLRDIRIVSTNVDVSAIGDVTRGREVAAFDVKQALEAAAIVDMRYIVGDRPAVVQLNILDVDLGSGTTFLGTGPSTMTGTATLLDAATGASLAAPIQVSALFNPGVNTQEGVIEGADFRGDDAVVIDLARQFVERARQQLVGS</sequence>
<keyword evidence="2" id="KW-1185">Reference proteome</keyword>
<organism evidence="1 2">
    <name type="scientific">Pontivivens insulae</name>
    <dbReference type="NCBI Taxonomy" id="1639689"/>
    <lineage>
        <taxon>Bacteria</taxon>
        <taxon>Pseudomonadati</taxon>
        <taxon>Pseudomonadota</taxon>
        <taxon>Alphaproteobacteria</taxon>
        <taxon>Rhodobacterales</taxon>
        <taxon>Paracoccaceae</taxon>
        <taxon>Pontivivens</taxon>
    </lineage>
</organism>
<protein>
    <recommendedName>
        <fullName evidence="3">Lipoprotein</fullName>
    </recommendedName>
</protein>
<dbReference type="AlphaFoldDB" id="A0A2R8A6A7"/>
<reference evidence="1 2" key="1">
    <citation type="submission" date="2018-03" db="EMBL/GenBank/DDBJ databases">
        <authorList>
            <person name="Keele B.F."/>
        </authorList>
    </citation>
    <scope>NUCLEOTIDE SEQUENCE [LARGE SCALE GENOMIC DNA]</scope>
    <source>
        <strain evidence="1 2">CeCT 8812</strain>
    </source>
</reference>
<dbReference type="Proteomes" id="UP000244932">
    <property type="component" value="Unassembled WGS sequence"/>
</dbReference>
<proteinExistence type="predicted"/>
<accession>A0A2R8A6A7</accession>
<evidence type="ECO:0008006" key="3">
    <source>
        <dbReference type="Google" id="ProtNLM"/>
    </source>
</evidence>
<gene>
    <name evidence="1" type="ORF">POI8812_00066</name>
</gene>
<dbReference type="EMBL" id="OMKW01000001">
    <property type="protein sequence ID" value="SPF27773.1"/>
    <property type="molecule type" value="Genomic_DNA"/>
</dbReference>
<evidence type="ECO:0000313" key="2">
    <source>
        <dbReference type="Proteomes" id="UP000244932"/>
    </source>
</evidence>
<evidence type="ECO:0000313" key="1">
    <source>
        <dbReference type="EMBL" id="SPF27773.1"/>
    </source>
</evidence>
<dbReference type="PROSITE" id="PS51257">
    <property type="entry name" value="PROKAR_LIPOPROTEIN"/>
    <property type="match status" value="1"/>
</dbReference>
<name>A0A2R8A6A7_9RHOB</name>